<dbReference type="AlphaFoldDB" id="A0A6J8D732"/>
<reference evidence="1 2" key="1">
    <citation type="submission" date="2020-06" db="EMBL/GenBank/DDBJ databases">
        <authorList>
            <person name="Li R."/>
            <person name="Bekaert M."/>
        </authorList>
    </citation>
    <scope>NUCLEOTIDE SEQUENCE [LARGE SCALE GENOMIC DNA]</scope>
    <source>
        <strain evidence="2">wild</strain>
    </source>
</reference>
<protein>
    <submittedName>
        <fullName evidence="1">Uncharacterized protein</fullName>
    </submittedName>
</protein>
<dbReference type="EMBL" id="CACVKT020006768">
    <property type="protein sequence ID" value="CAC5403427.1"/>
    <property type="molecule type" value="Genomic_DNA"/>
</dbReference>
<evidence type="ECO:0000313" key="1">
    <source>
        <dbReference type="EMBL" id="CAC5403427.1"/>
    </source>
</evidence>
<accession>A0A6J8D732</accession>
<keyword evidence="2" id="KW-1185">Reference proteome</keyword>
<dbReference type="Proteomes" id="UP000507470">
    <property type="component" value="Unassembled WGS sequence"/>
</dbReference>
<gene>
    <name evidence="1" type="ORF">MCOR_37324</name>
</gene>
<proteinExistence type="predicted"/>
<sequence length="492" mass="55949">MEKSMNDLDISMMSVLLQYHLEQEESDFLSTMSDNYEYDNEKDEYLAELLPEDEYLAELLPEDEFMDGIKPLDISFEEPDISTISNIPQTPMNVTEMDTIQSPSVEKKPADQNNMSALSDETNLKLYELDEHPTPAQGRDDDIAHLKEILLAILVKLGRYPGTFFKDRILFAPDHRIAKNLLTLLNKDPVFRQLLPEFTVLHLKKSKITNLFSGYKDAGILHLMKYMKDKDKDSNWVDLLSSNIETAARYIKRLAFAIHLAFFLQFVSTLTNSFMAKGRANNATFALHDDLMRHCEVVFGISIAERMGGSSGYNLVLGCVKSLLPFSFLNDATSYASFCTDLLHVHYTAETFHQNMKQSLLSTPHKDSDVNFASDTQREMDHQDASKGFKPRSTIESIIPRMAIVDHFTDVQSARRGLNTSQLNTTVINEQEEDISFVSTSEEQKKLNFNITEKDLKLIVPVAKLILRVGALSLEKDSIPKNVYGQTKQIFI</sequence>
<evidence type="ECO:0000313" key="2">
    <source>
        <dbReference type="Proteomes" id="UP000507470"/>
    </source>
</evidence>
<organism evidence="1 2">
    <name type="scientific">Mytilus coruscus</name>
    <name type="common">Sea mussel</name>
    <dbReference type="NCBI Taxonomy" id="42192"/>
    <lineage>
        <taxon>Eukaryota</taxon>
        <taxon>Metazoa</taxon>
        <taxon>Spiralia</taxon>
        <taxon>Lophotrochozoa</taxon>
        <taxon>Mollusca</taxon>
        <taxon>Bivalvia</taxon>
        <taxon>Autobranchia</taxon>
        <taxon>Pteriomorphia</taxon>
        <taxon>Mytilida</taxon>
        <taxon>Mytiloidea</taxon>
        <taxon>Mytilidae</taxon>
        <taxon>Mytilinae</taxon>
        <taxon>Mytilus</taxon>
    </lineage>
</organism>
<name>A0A6J8D732_MYTCO</name>